<dbReference type="RefSeq" id="WP_015933788.1">
    <property type="nucleotide sequence ID" value="NC_011894.1"/>
</dbReference>
<proteinExistence type="predicted"/>
<dbReference type="AlphaFoldDB" id="B8IPD9"/>
<organism evidence="1 2">
    <name type="scientific">Methylobacterium nodulans (strain LMG 21967 / CNCM I-2342 / ORS 2060)</name>
    <dbReference type="NCBI Taxonomy" id="460265"/>
    <lineage>
        <taxon>Bacteria</taxon>
        <taxon>Pseudomonadati</taxon>
        <taxon>Pseudomonadota</taxon>
        <taxon>Alphaproteobacteria</taxon>
        <taxon>Hyphomicrobiales</taxon>
        <taxon>Methylobacteriaceae</taxon>
        <taxon>Methylobacterium</taxon>
    </lineage>
</organism>
<dbReference type="EMBL" id="CP001349">
    <property type="protein sequence ID" value="ACL62231.1"/>
    <property type="molecule type" value="Genomic_DNA"/>
</dbReference>
<evidence type="ECO:0000313" key="1">
    <source>
        <dbReference type="EMBL" id="ACL62231.1"/>
    </source>
</evidence>
<dbReference type="KEGG" id="mno:Mnod_7494"/>
<sequence>MLYTDEIIDRKKGELVTISKGNWITVTELGQLYGAGPRQTRAILRQMDFLGVEGGGNHDRHRIQTWAVDRGFGRRIIPRAKGGYPFDVISPEGQKWIAEQWSTAVAALEAATSSPITEEAAIQLQLYETERERNKLTKLSVQAQVYWLCDHYKDLTHTDMASILSVSQQLVTRYAGCRSRQRRTRLERKAAEVPVLSNANRVDTRWDDFCDA</sequence>
<name>B8IPD9_METNO</name>
<protein>
    <submittedName>
        <fullName evidence="1">Uncharacterized protein</fullName>
    </submittedName>
</protein>
<keyword evidence="2" id="KW-1185">Reference proteome</keyword>
<dbReference type="HOGENOM" id="CLU_1298562_0_0_5"/>
<dbReference type="Proteomes" id="UP000008207">
    <property type="component" value="Chromosome"/>
</dbReference>
<gene>
    <name evidence="1" type="ordered locus">Mnod_7494</name>
</gene>
<reference evidence="1 2" key="1">
    <citation type="submission" date="2009-01" db="EMBL/GenBank/DDBJ databases">
        <title>Complete sequence of chromosome of Methylobacterium nodulans ORS 2060.</title>
        <authorList>
            <consortium name="US DOE Joint Genome Institute"/>
            <person name="Lucas S."/>
            <person name="Copeland A."/>
            <person name="Lapidus A."/>
            <person name="Glavina del Rio T."/>
            <person name="Dalin E."/>
            <person name="Tice H."/>
            <person name="Bruce D."/>
            <person name="Goodwin L."/>
            <person name="Pitluck S."/>
            <person name="Sims D."/>
            <person name="Brettin T."/>
            <person name="Detter J.C."/>
            <person name="Han C."/>
            <person name="Larimer F."/>
            <person name="Land M."/>
            <person name="Hauser L."/>
            <person name="Kyrpides N."/>
            <person name="Ivanova N."/>
            <person name="Marx C.J."/>
            <person name="Richardson P."/>
        </authorList>
    </citation>
    <scope>NUCLEOTIDE SEQUENCE [LARGE SCALE GENOMIC DNA]</scope>
    <source>
        <strain evidence="2">LMG 21967 / CNCM I-2342 / ORS 2060</strain>
    </source>
</reference>
<evidence type="ECO:0000313" key="2">
    <source>
        <dbReference type="Proteomes" id="UP000008207"/>
    </source>
</evidence>
<dbReference type="eggNOG" id="ENOG50338QJ">
    <property type="taxonomic scope" value="Bacteria"/>
</dbReference>
<accession>B8IPD9</accession>